<dbReference type="RefSeq" id="WP_245861631.1">
    <property type="nucleotide sequence ID" value="NZ_OBEB01000005.1"/>
</dbReference>
<name>A0A285J2F7_9GAMM</name>
<dbReference type="InterPro" id="IPR036890">
    <property type="entry name" value="HATPase_C_sf"/>
</dbReference>
<dbReference type="FunFam" id="3.30.565.10:FF:000006">
    <property type="entry name" value="Sensor histidine kinase WalK"/>
    <property type="match status" value="1"/>
</dbReference>
<dbReference type="SUPFAM" id="SSF55874">
    <property type="entry name" value="ATPase domain of HSP90 chaperone/DNA topoisomerase II/histidine kinase"/>
    <property type="match status" value="1"/>
</dbReference>
<keyword evidence="4" id="KW-0808">Transferase</keyword>
<evidence type="ECO:0000256" key="2">
    <source>
        <dbReference type="ARBA" id="ARBA00012438"/>
    </source>
</evidence>
<dbReference type="Proteomes" id="UP000219353">
    <property type="component" value="Unassembled WGS sequence"/>
</dbReference>
<comment type="catalytic activity">
    <reaction evidence="1">
        <text>ATP + protein L-histidine = ADP + protein N-phospho-L-histidine.</text>
        <dbReference type="EC" id="2.7.13.3"/>
    </reaction>
</comment>
<dbReference type="PANTHER" id="PTHR43711">
    <property type="entry name" value="TWO-COMPONENT HISTIDINE KINASE"/>
    <property type="match status" value="1"/>
</dbReference>
<keyword evidence="9" id="KW-1185">Reference proteome</keyword>
<evidence type="ECO:0000313" key="8">
    <source>
        <dbReference type="EMBL" id="SNY54253.1"/>
    </source>
</evidence>
<sequence length="161" mass="17409">MPFDIQPLPVKSEIQQAIDNLQPFASQHQVTFELQPIAADLVVLADSLRLQQVLTNLLSNAIKFSPQQGAVLVTARRQRGTVLFEITDFGAGVPAAFRPRIFERFAQADGSNQRKSGGTGLGLAICKELVQQMGGTIGFTSEPAKGSTFYFSLPAKTDTIS</sequence>
<dbReference type="InterPro" id="IPR005467">
    <property type="entry name" value="His_kinase_dom"/>
</dbReference>
<protein>
    <recommendedName>
        <fullName evidence="2">histidine kinase</fullName>
        <ecNumber evidence="2">2.7.13.3</ecNumber>
    </recommendedName>
</protein>
<accession>A0A285J2F7</accession>
<feature type="domain" description="Histidine kinase" evidence="7">
    <location>
        <begin position="1"/>
        <end position="157"/>
    </location>
</feature>
<dbReference type="Pfam" id="PF02518">
    <property type="entry name" value="HATPase_c"/>
    <property type="match status" value="1"/>
</dbReference>
<keyword evidence="6" id="KW-0902">Two-component regulatory system</keyword>
<evidence type="ECO:0000256" key="4">
    <source>
        <dbReference type="ARBA" id="ARBA00022679"/>
    </source>
</evidence>
<dbReference type="InterPro" id="IPR004358">
    <property type="entry name" value="Sig_transdc_His_kin-like_C"/>
</dbReference>
<dbReference type="GO" id="GO:0004673">
    <property type="term" value="F:protein histidine kinase activity"/>
    <property type="evidence" value="ECO:0007669"/>
    <property type="project" value="UniProtKB-EC"/>
</dbReference>
<evidence type="ECO:0000313" key="9">
    <source>
        <dbReference type="Proteomes" id="UP000219353"/>
    </source>
</evidence>
<evidence type="ECO:0000256" key="3">
    <source>
        <dbReference type="ARBA" id="ARBA00022553"/>
    </source>
</evidence>
<proteinExistence type="predicted"/>
<dbReference type="EC" id="2.7.13.3" evidence="2"/>
<keyword evidence="3" id="KW-0597">Phosphoprotein</keyword>
<dbReference type="GO" id="GO:0000160">
    <property type="term" value="P:phosphorelay signal transduction system"/>
    <property type="evidence" value="ECO:0007669"/>
    <property type="project" value="UniProtKB-KW"/>
</dbReference>
<dbReference type="InterPro" id="IPR050736">
    <property type="entry name" value="Sensor_HK_Regulatory"/>
</dbReference>
<organism evidence="8 9">
    <name type="scientific">Arsukibacterium tuosuense</name>
    <dbReference type="NCBI Taxonomy" id="1323745"/>
    <lineage>
        <taxon>Bacteria</taxon>
        <taxon>Pseudomonadati</taxon>
        <taxon>Pseudomonadota</taxon>
        <taxon>Gammaproteobacteria</taxon>
        <taxon>Chromatiales</taxon>
        <taxon>Chromatiaceae</taxon>
        <taxon>Arsukibacterium</taxon>
    </lineage>
</organism>
<evidence type="ECO:0000259" key="7">
    <source>
        <dbReference type="PROSITE" id="PS50109"/>
    </source>
</evidence>
<evidence type="ECO:0000256" key="6">
    <source>
        <dbReference type="ARBA" id="ARBA00023012"/>
    </source>
</evidence>
<dbReference type="EMBL" id="OBEB01000005">
    <property type="protein sequence ID" value="SNY54253.1"/>
    <property type="molecule type" value="Genomic_DNA"/>
</dbReference>
<gene>
    <name evidence="8" type="ORF">SAMN06297280_2608</name>
</gene>
<dbReference type="InterPro" id="IPR003594">
    <property type="entry name" value="HATPase_dom"/>
</dbReference>
<keyword evidence="5 8" id="KW-0418">Kinase</keyword>
<dbReference type="SMART" id="SM00387">
    <property type="entry name" value="HATPase_c"/>
    <property type="match status" value="1"/>
</dbReference>
<dbReference type="PRINTS" id="PR00344">
    <property type="entry name" value="BCTRLSENSOR"/>
</dbReference>
<dbReference type="Gene3D" id="3.30.565.10">
    <property type="entry name" value="Histidine kinase-like ATPase, C-terminal domain"/>
    <property type="match status" value="1"/>
</dbReference>
<dbReference type="PROSITE" id="PS50109">
    <property type="entry name" value="HIS_KIN"/>
    <property type="match status" value="1"/>
</dbReference>
<evidence type="ECO:0000256" key="5">
    <source>
        <dbReference type="ARBA" id="ARBA00022777"/>
    </source>
</evidence>
<dbReference type="CDD" id="cd16922">
    <property type="entry name" value="HATPase_EvgS-ArcB-TorS-like"/>
    <property type="match status" value="1"/>
</dbReference>
<reference evidence="9" key="1">
    <citation type="submission" date="2017-09" db="EMBL/GenBank/DDBJ databases">
        <authorList>
            <person name="Varghese N."/>
            <person name="Submissions S."/>
        </authorList>
    </citation>
    <scope>NUCLEOTIDE SEQUENCE [LARGE SCALE GENOMIC DNA]</scope>
    <source>
        <strain evidence="9">CGMCC 1.12461</strain>
    </source>
</reference>
<dbReference type="PANTHER" id="PTHR43711:SF26">
    <property type="entry name" value="SENSOR HISTIDINE KINASE RCSC"/>
    <property type="match status" value="1"/>
</dbReference>
<dbReference type="GO" id="GO:0005886">
    <property type="term" value="C:plasma membrane"/>
    <property type="evidence" value="ECO:0007669"/>
    <property type="project" value="UniProtKB-ARBA"/>
</dbReference>
<dbReference type="AlphaFoldDB" id="A0A285J2F7"/>
<evidence type="ECO:0000256" key="1">
    <source>
        <dbReference type="ARBA" id="ARBA00000085"/>
    </source>
</evidence>